<feature type="non-terminal residue" evidence="1">
    <location>
        <position position="1"/>
    </location>
</feature>
<evidence type="ECO:0000313" key="1">
    <source>
        <dbReference type="EMBL" id="CAF4334702.1"/>
    </source>
</evidence>
<gene>
    <name evidence="1" type="ORF">OTI717_LOCUS43068</name>
</gene>
<dbReference type="Proteomes" id="UP000663823">
    <property type="component" value="Unassembled WGS sequence"/>
</dbReference>
<sequence>TIIERKRKCLIASLVGSRQQDEKIELALPEEKRKGK</sequence>
<protein>
    <submittedName>
        <fullName evidence="1">Uncharacterized protein</fullName>
    </submittedName>
</protein>
<dbReference type="AlphaFoldDB" id="A0A820JXE8"/>
<reference evidence="1" key="1">
    <citation type="submission" date="2021-02" db="EMBL/GenBank/DDBJ databases">
        <authorList>
            <person name="Nowell W R."/>
        </authorList>
    </citation>
    <scope>NUCLEOTIDE SEQUENCE</scope>
</reference>
<proteinExistence type="predicted"/>
<comment type="caution">
    <text evidence="1">The sequence shown here is derived from an EMBL/GenBank/DDBJ whole genome shotgun (WGS) entry which is preliminary data.</text>
</comment>
<dbReference type="EMBL" id="CAJOAX010058169">
    <property type="protein sequence ID" value="CAF4334702.1"/>
    <property type="molecule type" value="Genomic_DNA"/>
</dbReference>
<organism evidence="1 2">
    <name type="scientific">Rotaria sordida</name>
    <dbReference type="NCBI Taxonomy" id="392033"/>
    <lineage>
        <taxon>Eukaryota</taxon>
        <taxon>Metazoa</taxon>
        <taxon>Spiralia</taxon>
        <taxon>Gnathifera</taxon>
        <taxon>Rotifera</taxon>
        <taxon>Eurotatoria</taxon>
        <taxon>Bdelloidea</taxon>
        <taxon>Philodinida</taxon>
        <taxon>Philodinidae</taxon>
        <taxon>Rotaria</taxon>
    </lineage>
</organism>
<name>A0A820JXE8_9BILA</name>
<accession>A0A820JXE8</accession>
<evidence type="ECO:0000313" key="2">
    <source>
        <dbReference type="Proteomes" id="UP000663823"/>
    </source>
</evidence>